<name>A0A8A3PJ63_9HELO</name>
<dbReference type="Proteomes" id="UP000672032">
    <property type="component" value="Chromosome 5"/>
</dbReference>
<organism evidence="1 2">
    <name type="scientific">Monilinia vaccinii-corymbosi</name>
    <dbReference type="NCBI Taxonomy" id="61207"/>
    <lineage>
        <taxon>Eukaryota</taxon>
        <taxon>Fungi</taxon>
        <taxon>Dikarya</taxon>
        <taxon>Ascomycota</taxon>
        <taxon>Pezizomycotina</taxon>
        <taxon>Leotiomycetes</taxon>
        <taxon>Helotiales</taxon>
        <taxon>Sclerotiniaceae</taxon>
        <taxon>Monilinia</taxon>
    </lineage>
</organism>
<evidence type="ECO:0000313" key="1">
    <source>
        <dbReference type="EMBL" id="QSZ34976.1"/>
    </source>
</evidence>
<reference evidence="1" key="1">
    <citation type="submission" date="2020-10" db="EMBL/GenBank/DDBJ databases">
        <title>Genome Sequence of Monilinia vaccinii-corymbosi Sheds Light on Mummy Berry Disease Infection of Blueberry and Mating Type.</title>
        <authorList>
            <person name="Yow A.G."/>
            <person name="Zhang Y."/>
            <person name="Bansal K."/>
            <person name="Eacker S.M."/>
            <person name="Sullivan S."/>
            <person name="Liachko I."/>
            <person name="Cubeta M.A."/>
            <person name="Rollins J.A."/>
            <person name="Ashrafi H."/>
        </authorList>
    </citation>
    <scope>NUCLEOTIDE SEQUENCE</scope>
    <source>
        <strain evidence="1">RL-1</strain>
    </source>
</reference>
<dbReference type="AlphaFoldDB" id="A0A8A3PJ63"/>
<protein>
    <submittedName>
        <fullName evidence="1">Uncharacterized protein</fullName>
    </submittedName>
</protein>
<proteinExistence type="predicted"/>
<keyword evidence="2" id="KW-1185">Reference proteome</keyword>
<sequence length="201" mass="22622">MLVPNPTVEASADLEERVQQLSELHSQLKDLDINGLEASHHRKQKINNAAAKNEGWDETVNQTFKHYKCMFNDGQKLLGTIEFDTDGIKVTFGTEDDQKNIDNAWGDHMQEMVAQNTGMAFIQREQRQEILKAIDVIRGCDLEAELSAVANRDETPTINAQSAVEAQKAFDSNAVVESKLCIMRSIAKRTVYSEKKRLKGE</sequence>
<accession>A0A8A3PJ63</accession>
<dbReference type="OrthoDB" id="3541736at2759"/>
<gene>
    <name evidence="1" type="ORF">DSL72_007838</name>
</gene>
<dbReference type="EMBL" id="CP063409">
    <property type="protein sequence ID" value="QSZ34976.1"/>
    <property type="molecule type" value="Genomic_DNA"/>
</dbReference>
<evidence type="ECO:0000313" key="2">
    <source>
        <dbReference type="Proteomes" id="UP000672032"/>
    </source>
</evidence>